<dbReference type="NCBIfam" id="TIGR03347">
    <property type="entry name" value="VI_chp_1"/>
    <property type="match status" value="1"/>
</dbReference>
<dbReference type="PANTHER" id="PTHR35564:SF3">
    <property type="entry name" value="TYPE VI SECRETION SYSTEM BASEPLATE SUBUNIT TSSG"/>
    <property type="match status" value="1"/>
</dbReference>
<dbReference type="InterPro" id="IPR010732">
    <property type="entry name" value="T6SS_TssG-like"/>
</dbReference>
<gene>
    <name evidence="1" type="ORF">MNBD_GAMMA22-532</name>
</gene>
<dbReference type="EMBL" id="UOFS01000013">
    <property type="protein sequence ID" value="VAW92926.1"/>
    <property type="molecule type" value="Genomic_DNA"/>
</dbReference>
<accession>A0A3B1AJT4</accession>
<name>A0A3B1AJT4_9ZZZZ</name>
<protein>
    <submittedName>
        <fullName evidence="1">Uncharacterized protein ImpH/VasB</fullName>
    </submittedName>
</protein>
<dbReference type="Pfam" id="PF06996">
    <property type="entry name" value="T6SS_TssG"/>
    <property type="match status" value="1"/>
</dbReference>
<sequence>MGTTSRRKLPNIIYDVLGNAPKYEFFQAIRLLEDSWHGHGTVRQGLEKWIRMRPASEISFPGADIRRCELGDDKKFDMQLNFMGLYGVDAAVPNYFTEFIARNDEKSEPMRKFIDIFCHRLYSQFYLAWKKYRPFTHLEQEDSPYLHYLAALSGNVVTDSDSVEMGYSGAIGSRVRSAVALSGVLSDFMGNVPVKINQFVTRWIKVDEQVELGVDGENALRLGDNTILGNEVLDISGKIDIVIGPMQSSHVNGLLPGNDRARELGSLVDRFMDPTMNFDVLLKVEPSKGIGIYLGAKDVVLGWSTVLGTASSSSYDIRLPGKNFTVNNNDYKNSVSDKLDEVA</sequence>
<evidence type="ECO:0000313" key="1">
    <source>
        <dbReference type="EMBL" id="VAW92926.1"/>
    </source>
</evidence>
<proteinExistence type="predicted"/>
<reference evidence="1" key="1">
    <citation type="submission" date="2018-06" db="EMBL/GenBank/DDBJ databases">
        <authorList>
            <person name="Zhirakovskaya E."/>
        </authorList>
    </citation>
    <scope>NUCLEOTIDE SEQUENCE</scope>
</reference>
<organism evidence="1">
    <name type="scientific">hydrothermal vent metagenome</name>
    <dbReference type="NCBI Taxonomy" id="652676"/>
    <lineage>
        <taxon>unclassified sequences</taxon>
        <taxon>metagenomes</taxon>
        <taxon>ecological metagenomes</taxon>
    </lineage>
</organism>
<dbReference type="PANTHER" id="PTHR35564">
    <property type="match status" value="1"/>
</dbReference>
<dbReference type="AlphaFoldDB" id="A0A3B1AJT4"/>